<gene>
    <name evidence="1" type="ORF">ACD_4C00449G0002</name>
</gene>
<dbReference type="AlphaFoldDB" id="K2F4Q4"/>
<proteinExistence type="predicted"/>
<name>K2F4Q4_9BACT</name>
<dbReference type="EMBL" id="AMFJ01000965">
    <property type="protein sequence ID" value="EKE26071.1"/>
    <property type="molecule type" value="Genomic_DNA"/>
</dbReference>
<evidence type="ECO:0000313" key="1">
    <source>
        <dbReference type="EMBL" id="EKE26071.1"/>
    </source>
</evidence>
<comment type="caution">
    <text evidence="1">The sequence shown here is derived from an EMBL/GenBank/DDBJ whole genome shotgun (WGS) entry which is preliminary data.</text>
</comment>
<organism evidence="1">
    <name type="scientific">uncultured bacterium</name>
    <name type="common">gcode 4</name>
    <dbReference type="NCBI Taxonomy" id="1234023"/>
    <lineage>
        <taxon>Bacteria</taxon>
        <taxon>environmental samples</taxon>
    </lineage>
</organism>
<accession>K2F4Q4</accession>
<sequence>MDWLLKSTGYDVPQFPSFRIHLSNWIIKEILENTEPASDVALNTSNLVLDVLKKKSVDDLQLIKESLPEKPKFELFHIMLFNLIMNSNGEFAFLFKIENFINIWENMFENYPDDVLFAIKRITLVWTPVKGEIFLSKEFLVRQLEKQWQPSAAQWIRNNENESRFTIKIDNCEFINLLNKEDEIHKKYL</sequence>
<protein>
    <submittedName>
        <fullName evidence="1">Uncharacterized protein</fullName>
    </submittedName>
</protein>
<reference evidence="1" key="1">
    <citation type="journal article" date="2012" name="Science">
        <title>Fermentation, hydrogen, and sulfur metabolism in multiple uncultivated bacterial phyla.</title>
        <authorList>
            <person name="Wrighton K.C."/>
            <person name="Thomas B.C."/>
            <person name="Sharon I."/>
            <person name="Miller C.S."/>
            <person name="Castelle C.J."/>
            <person name="VerBerkmoes N.C."/>
            <person name="Wilkins M.J."/>
            <person name="Hettich R.L."/>
            <person name="Lipton M.S."/>
            <person name="Williams K.H."/>
            <person name="Long P.E."/>
            <person name="Banfield J.F."/>
        </authorList>
    </citation>
    <scope>NUCLEOTIDE SEQUENCE [LARGE SCALE GENOMIC DNA]</scope>
</reference>